<dbReference type="GO" id="GO:0005886">
    <property type="term" value="C:plasma membrane"/>
    <property type="evidence" value="ECO:0007669"/>
    <property type="project" value="TreeGrafter"/>
</dbReference>
<sequence>MVLPTVEEYLNPKGRDIFIKGQLKVEVYLNTGLLTVYAVKARHIGSKRCTLVNSFVFISLIPDGKESCKCRTEVIPNSSNPVYDEKFSFELTDEDHHKRVMISIWHQDPVTRSNEFIGCTSFGIARLRKTMTAVKGWYYLLNETVGRKKHLQITIRDKLMSTINRRASLPPVIPAINMDIMGGEQLKLTVRRDKRGFGFTLVESCPVTVGRVDRDSHAAEIGLREDDVIIQVNGLNVSRSTSTSVAKLVKNSGSKVSLEIIRHTSVFVGSLPSERSPKRYHCDGEKSGHVSRPNADLTKPLLRDSGYMSPNRVKFFTRFKSSSRLSLNMF</sequence>
<dbReference type="PANTHER" id="PTHR46848:SF1">
    <property type="entry name" value="REGULATOR OF G-PROTEIN SIGNALING 3"/>
    <property type="match status" value="1"/>
</dbReference>
<keyword evidence="5" id="KW-1185">Reference proteome</keyword>
<dbReference type="GO" id="GO:0005634">
    <property type="term" value="C:nucleus"/>
    <property type="evidence" value="ECO:0007669"/>
    <property type="project" value="TreeGrafter"/>
</dbReference>
<dbReference type="PANTHER" id="PTHR46848">
    <property type="entry name" value="REGULATOR OF G-PROTEIN SIGNALING 3"/>
    <property type="match status" value="1"/>
</dbReference>
<evidence type="ECO:0000313" key="5">
    <source>
        <dbReference type="Proteomes" id="UP001195483"/>
    </source>
</evidence>
<dbReference type="Proteomes" id="UP001195483">
    <property type="component" value="Unassembled WGS sequence"/>
</dbReference>
<organism evidence="4 5">
    <name type="scientific">Potamilus streckersoni</name>
    <dbReference type="NCBI Taxonomy" id="2493646"/>
    <lineage>
        <taxon>Eukaryota</taxon>
        <taxon>Metazoa</taxon>
        <taxon>Spiralia</taxon>
        <taxon>Lophotrochozoa</taxon>
        <taxon>Mollusca</taxon>
        <taxon>Bivalvia</taxon>
        <taxon>Autobranchia</taxon>
        <taxon>Heteroconchia</taxon>
        <taxon>Palaeoheterodonta</taxon>
        <taxon>Unionida</taxon>
        <taxon>Unionoidea</taxon>
        <taxon>Unionidae</taxon>
        <taxon>Ambleminae</taxon>
        <taxon>Lampsilini</taxon>
        <taxon>Potamilus</taxon>
    </lineage>
</organism>
<dbReference type="InterPro" id="IPR035892">
    <property type="entry name" value="C2_domain_sf"/>
</dbReference>
<dbReference type="Pfam" id="PF00595">
    <property type="entry name" value="PDZ"/>
    <property type="match status" value="1"/>
</dbReference>
<dbReference type="InterPro" id="IPR000008">
    <property type="entry name" value="C2_dom"/>
</dbReference>
<name>A0AAE0TIE8_9BIVA</name>
<dbReference type="PROSITE" id="PS50004">
    <property type="entry name" value="C2"/>
    <property type="match status" value="1"/>
</dbReference>
<dbReference type="InterPro" id="IPR036034">
    <property type="entry name" value="PDZ_sf"/>
</dbReference>
<feature type="domain" description="PDZ" evidence="3">
    <location>
        <begin position="187"/>
        <end position="264"/>
    </location>
</feature>
<dbReference type="SMART" id="SM00239">
    <property type="entry name" value="C2"/>
    <property type="match status" value="1"/>
</dbReference>
<reference evidence="4" key="3">
    <citation type="submission" date="2023-05" db="EMBL/GenBank/DDBJ databases">
        <authorList>
            <person name="Smith C.H."/>
        </authorList>
    </citation>
    <scope>NUCLEOTIDE SEQUENCE</scope>
    <source>
        <strain evidence="4">CHS0354</strain>
        <tissue evidence="4">Mantle</tissue>
    </source>
</reference>
<evidence type="ECO:0000259" key="3">
    <source>
        <dbReference type="PROSITE" id="PS50106"/>
    </source>
</evidence>
<accession>A0AAE0TIE8</accession>
<feature type="compositionally biased region" description="Basic and acidic residues" evidence="1">
    <location>
        <begin position="276"/>
        <end position="288"/>
    </location>
</feature>
<dbReference type="Gene3D" id="2.30.42.10">
    <property type="match status" value="1"/>
</dbReference>
<evidence type="ECO:0000256" key="1">
    <source>
        <dbReference type="SAM" id="MobiDB-lite"/>
    </source>
</evidence>
<dbReference type="Gene3D" id="2.60.40.150">
    <property type="entry name" value="C2 domain"/>
    <property type="match status" value="1"/>
</dbReference>
<dbReference type="AlphaFoldDB" id="A0AAE0TIE8"/>
<evidence type="ECO:0000259" key="2">
    <source>
        <dbReference type="PROSITE" id="PS50004"/>
    </source>
</evidence>
<feature type="region of interest" description="Disordered" evidence="1">
    <location>
        <begin position="276"/>
        <end position="303"/>
    </location>
</feature>
<reference evidence="4" key="1">
    <citation type="journal article" date="2021" name="Genome Biol. Evol.">
        <title>A High-Quality Reference Genome for a Parasitic Bivalve with Doubly Uniparental Inheritance (Bivalvia: Unionida).</title>
        <authorList>
            <person name="Smith C.H."/>
        </authorList>
    </citation>
    <scope>NUCLEOTIDE SEQUENCE</scope>
    <source>
        <strain evidence="4">CHS0354</strain>
    </source>
</reference>
<dbReference type="EMBL" id="JAEAOA010000641">
    <property type="protein sequence ID" value="KAK3610796.1"/>
    <property type="molecule type" value="Genomic_DNA"/>
</dbReference>
<dbReference type="SUPFAM" id="SSF50156">
    <property type="entry name" value="PDZ domain-like"/>
    <property type="match status" value="1"/>
</dbReference>
<dbReference type="PROSITE" id="PS50106">
    <property type="entry name" value="PDZ"/>
    <property type="match status" value="1"/>
</dbReference>
<reference evidence="4" key="2">
    <citation type="journal article" date="2021" name="Genome Biol. Evol.">
        <title>Developing a high-quality reference genome for a parasitic bivalve with doubly uniparental inheritance (Bivalvia: Unionida).</title>
        <authorList>
            <person name="Smith C.H."/>
        </authorList>
    </citation>
    <scope>NUCLEOTIDE SEQUENCE</scope>
    <source>
        <strain evidence="4">CHS0354</strain>
        <tissue evidence="4">Mantle</tissue>
    </source>
</reference>
<dbReference type="SMART" id="SM00228">
    <property type="entry name" value="PDZ"/>
    <property type="match status" value="1"/>
</dbReference>
<comment type="caution">
    <text evidence="4">The sequence shown here is derived from an EMBL/GenBank/DDBJ whole genome shotgun (WGS) entry which is preliminary data.</text>
</comment>
<feature type="domain" description="C2" evidence="2">
    <location>
        <begin position="12"/>
        <end position="138"/>
    </location>
</feature>
<dbReference type="InterPro" id="IPR001478">
    <property type="entry name" value="PDZ"/>
</dbReference>
<protein>
    <submittedName>
        <fullName evidence="4">Uncharacterized protein</fullName>
    </submittedName>
</protein>
<gene>
    <name evidence="4" type="ORF">CHS0354_010264</name>
</gene>
<dbReference type="SUPFAM" id="SSF49562">
    <property type="entry name" value="C2 domain (Calcium/lipid-binding domain, CaLB)"/>
    <property type="match status" value="1"/>
</dbReference>
<proteinExistence type="predicted"/>
<dbReference type="Pfam" id="PF00168">
    <property type="entry name" value="C2"/>
    <property type="match status" value="1"/>
</dbReference>
<evidence type="ECO:0000313" key="4">
    <source>
        <dbReference type="EMBL" id="KAK3610796.1"/>
    </source>
</evidence>